<evidence type="ECO:0000313" key="9">
    <source>
        <dbReference type="EnsemblProtists" id="PYU1_T004608"/>
    </source>
</evidence>
<dbReference type="UniPathway" id="UPA00559"/>
<dbReference type="PANTHER" id="PTHR10762">
    <property type="entry name" value="DIPHTHAMIDE BIOSYNTHESIS PROTEIN"/>
    <property type="match status" value="1"/>
</dbReference>
<dbReference type="NCBIfam" id="TIGR00272">
    <property type="entry name" value="DPH2"/>
    <property type="match status" value="1"/>
</dbReference>
<dbReference type="PANTHER" id="PTHR10762:SF2">
    <property type="entry name" value="2-(3-AMINO-3-CARBOXYPROPYL)HISTIDINE SYNTHASE SUBUNIT 2"/>
    <property type="match status" value="1"/>
</dbReference>
<dbReference type="GO" id="GO:0046872">
    <property type="term" value="F:metal ion binding"/>
    <property type="evidence" value="ECO:0007669"/>
    <property type="project" value="UniProtKB-KW"/>
</dbReference>
<evidence type="ECO:0000256" key="4">
    <source>
        <dbReference type="ARBA" id="ARBA00021914"/>
    </source>
</evidence>
<dbReference type="Proteomes" id="UP000019132">
    <property type="component" value="Unassembled WGS sequence"/>
</dbReference>
<evidence type="ECO:0000256" key="1">
    <source>
        <dbReference type="ARBA" id="ARBA00001966"/>
    </source>
</evidence>
<comment type="pathway">
    <text evidence="2 8">Protein modification; peptidyl-diphthamide biosynthesis.</text>
</comment>
<sequence>MTVALAFESDDGSRVIQATVEVLEQDGVRTDDVGFETYYEIARTLEQIRRGGYKNIALQFPDSLLPDAPRVQQELKNGLESCGYERIFILGDTSYGSCCVDEVAAQHLFADCIVHYGRTCLSATSSIPVVYVFGNAPIDAGQCVELFAAQIASSIDAQKTIVLLYEPSYHHATTAVFAQLQERFCDTRTFLLADMTTFYNPSEQTTAIAAQDTTTEGSSSVFIGGQEVKLADGQQITPETFAFLYIGAESAHLTSILLRYSTVECYSYNPSTQSLRREGAAVNRALMRRYFLVQQAKEAQIYGILMGTLGVSKYLDVVHGLQKLIKKSGRKSYLFVVGKVNVPKLANYAEIDAFVLVACQQNTLMDSKEFYKPIVTPYELQMALSTSEEWTGEYKTDFREVLPAITKAMGDLDDADGNDGEGSDDDDKPFFSLLTGTYKNTVRSTATSTLTASSEETSSTALQVKNDRSELVAYKSEAGEFLAAREYRGLEPRIGETPAHAAVQGATGIARGYTHET</sequence>
<dbReference type="AlphaFoldDB" id="K3WI16"/>
<keyword evidence="6 8" id="KW-0408">Iron</keyword>
<comment type="cofactor">
    <cofactor evidence="1">
        <name>[4Fe-4S] cluster</name>
        <dbReference type="ChEBI" id="CHEBI:49883"/>
    </cofactor>
</comment>
<dbReference type="Gene3D" id="3.40.50.11840">
    <property type="entry name" value="Diphthamide synthesis DPH1/DPH2 domain 1"/>
    <property type="match status" value="1"/>
</dbReference>
<keyword evidence="5 8" id="KW-0479">Metal-binding</keyword>
<dbReference type="InterPro" id="IPR016435">
    <property type="entry name" value="DPH1/DPH2"/>
</dbReference>
<dbReference type="Pfam" id="PF01866">
    <property type="entry name" value="Diphthamide_syn"/>
    <property type="match status" value="1"/>
</dbReference>
<dbReference type="EMBL" id="GL376631">
    <property type="status" value="NOT_ANNOTATED_CDS"/>
    <property type="molecule type" value="Genomic_DNA"/>
</dbReference>
<evidence type="ECO:0000256" key="7">
    <source>
        <dbReference type="ARBA" id="ARBA00023014"/>
    </source>
</evidence>
<dbReference type="Gene3D" id="3.40.50.11860">
    <property type="entry name" value="Diphthamide synthesis DPH1/DPH2 domain 3"/>
    <property type="match status" value="1"/>
</dbReference>
<evidence type="ECO:0000313" key="10">
    <source>
        <dbReference type="Proteomes" id="UP000019132"/>
    </source>
</evidence>
<dbReference type="FunFam" id="3.40.50.11840:FF:000002">
    <property type="entry name" value="2-(3-amino-3-carboxypropyl)histidine synthase subunit 2"/>
    <property type="match status" value="1"/>
</dbReference>
<dbReference type="InterPro" id="IPR042265">
    <property type="entry name" value="DPH1/DPH2_3"/>
</dbReference>
<dbReference type="VEuPathDB" id="FungiDB:PYU1_G004597"/>
<dbReference type="eggNOG" id="KOG2648">
    <property type="taxonomic scope" value="Eukaryota"/>
</dbReference>
<keyword evidence="10" id="KW-1185">Reference proteome</keyword>
<reference evidence="10" key="2">
    <citation type="submission" date="2010-04" db="EMBL/GenBank/DDBJ databases">
        <authorList>
            <person name="Buell R."/>
            <person name="Hamilton J."/>
            <person name="Hostetler J."/>
        </authorList>
    </citation>
    <scope>NUCLEOTIDE SEQUENCE [LARGE SCALE GENOMIC DNA]</scope>
    <source>
        <strain evidence="10">DAOM:BR144</strain>
    </source>
</reference>
<dbReference type="GO" id="GO:0090560">
    <property type="term" value="F:2-(3-amino-3-carboxypropyl)histidine synthase activity"/>
    <property type="evidence" value="ECO:0007669"/>
    <property type="project" value="InterPro"/>
</dbReference>
<dbReference type="SFLD" id="SFLDG01121">
    <property type="entry name" value="Diphthamide_biosynthesis"/>
    <property type="match status" value="1"/>
</dbReference>
<comment type="similarity">
    <text evidence="3 8">Belongs to the DPH1/DPH2 family. DPH2 subfamily.</text>
</comment>
<dbReference type="FunFam" id="3.40.50.11860:FF:000001">
    <property type="entry name" value="2-(3-amino-3-carboxypropyl)histidine synthase subunit 2"/>
    <property type="match status" value="1"/>
</dbReference>
<reference evidence="10" key="1">
    <citation type="journal article" date="2010" name="Genome Biol.">
        <title>Genome sequence of the necrotrophic plant pathogen Pythium ultimum reveals original pathogenicity mechanisms and effector repertoire.</title>
        <authorList>
            <person name="Levesque C.A."/>
            <person name="Brouwer H."/>
            <person name="Cano L."/>
            <person name="Hamilton J.P."/>
            <person name="Holt C."/>
            <person name="Huitema E."/>
            <person name="Raffaele S."/>
            <person name="Robideau G.P."/>
            <person name="Thines M."/>
            <person name="Win J."/>
            <person name="Zerillo M.M."/>
            <person name="Beakes G.W."/>
            <person name="Boore J.L."/>
            <person name="Busam D."/>
            <person name="Dumas B."/>
            <person name="Ferriera S."/>
            <person name="Fuerstenberg S.I."/>
            <person name="Gachon C.M."/>
            <person name="Gaulin E."/>
            <person name="Govers F."/>
            <person name="Grenville-Briggs L."/>
            <person name="Horner N."/>
            <person name="Hostetler J."/>
            <person name="Jiang R.H."/>
            <person name="Johnson J."/>
            <person name="Krajaejun T."/>
            <person name="Lin H."/>
            <person name="Meijer H.J."/>
            <person name="Moore B."/>
            <person name="Morris P."/>
            <person name="Phuntmart V."/>
            <person name="Puiu D."/>
            <person name="Shetty J."/>
            <person name="Stajich J.E."/>
            <person name="Tripathy S."/>
            <person name="Wawra S."/>
            <person name="van West P."/>
            <person name="Whitty B.R."/>
            <person name="Coutinho P.M."/>
            <person name="Henrissat B."/>
            <person name="Martin F."/>
            <person name="Thomas P.D."/>
            <person name="Tyler B.M."/>
            <person name="De Vries R.P."/>
            <person name="Kamoun S."/>
            <person name="Yandell M."/>
            <person name="Tisserat N."/>
            <person name="Buell C.R."/>
        </authorList>
    </citation>
    <scope>NUCLEOTIDE SEQUENCE</scope>
    <source>
        <strain evidence="10">DAOM:BR144</strain>
    </source>
</reference>
<evidence type="ECO:0000256" key="8">
    <source>
        <dbReference type="RuleBase" id="RU364133"/>
    </source>
</evidence>
<organism evidence="9 10">
    <name type="scientific">Globisporangium ultimum (strain ATCC 200006 / CBS 805.95 / DAOM BR144)</name>
    <name type="common">Pythium ultimum</name>
    <dbReference type="NCBI Taxonomy" id="431595"/>
    <lineage>
        <taxon>Eukaryota</taxon>
        <taxon>Sar</taxon>
        <taxon>Stramenopiles</taxon>
        <taxon>Oomycota</taxon>
        <taxon>Peronosporomycetes</taxon>
        <taxon>Pythiales</taxon>
        <taxon>Pythiaceae</taxon>
        <taxon>Globisporangium</taxon>
    </lineage>
</organism>
<reference evidence="9" key="3">
    <citation type="submission" date="2015-02" db="UniProtKB">
        <authorList>
            <consortium name="EnsemblProtists"/>
        </authorList>
    </citation>
    <scope>IDENTIFICATION</scope>
    <source>
        <strain evidence="9">DAOM BR144</strain>
    </source>
</reference>
<dbReference type="SFLD" id="SFLDF00408">
    <property type="entry name" value="Diphthamide_biosynthesis_famil"/>
    <property type="match status" value="1"/>
</dbReference>
<dbReference type="SFLD" id="SFLDS00032">
    <property type="entry name" value="Radical_SAM_3-amino-3-carboxyp"/>
    <property type="match status" value="1"/>
</dbReference>
<dbReference type="OMA" id="QIWNENH"/>
<dbReference type="NCBIfam" id="TIGR00322">
    <property type="entry name" value="diphth2_R"/>
    <property type="match status" value="1"/>
</dbReference>
<keyword evidence="7 8" id="KW-0411">Iron-sulfur</keyword>
<dbReference type="InterPro" id="IPR042263">
    <property type="entry name" value="DPH1/DPH2_1"/>
</dbReference>
<dbReference type="FunCoup" id="K3WI16">
    <property type="interactions" value="99"/>
</dbReference>
<accession>K3WI16</accession>
<dbReference type="HOGENOM" id="CLU_015210_1_0_1"/>
<dbReference type="GO" id="GO:0017183">
    <property type="term" value="P:protein histidyl modification to diphthamide"/>
    <property type="evidence" value="ECO:0007669"/>
    <property type="project" value="UniProtKB-UniPathway"/>
</dbReference>
<dbReference type="InParanoid" id="K3WI16"/>
<evidence type="ECO:0000256" key="5">
    <source>
        <dbReference type="ARBA" id="ARBA00022723"/>
    </source>
</evidence>
<comment type="function">
    <text evidence="8">Required for the first step of diphthamide biosynthesis, a post-translational modification of histidine which occurs in elongation factor 2. DPH1 and DPH2 transfer a 3-amino-3-carboxypropyl (ACP) group from S-adenosyl-L-methionine (SAM) to a histidine residue, the reaction is assisted by a reduction system comprising DPH3 and a NADH-dependent reductase. Facilitates the reduction of the catalytic iron-sulfur cluster found in the DPH1 subunit.</text>
</comment>
<dbReference type="InterPro" id="IPR010014">
    <property type="entry name" value="DHP2"/>
</dbReference>
<evidence type="ECO:0000256" key="2">
    <source>
        <dbReference type="ARBA" id="ARBA00005156"/>
    </source>
</evidence>
<evidence type="ECO:0000256" key="6">
    <source>
        <dbReference type="ARBA" id="ARBA00023004"/>
    </source>
</evidence>
<name>K3WI16_GLOUD</name>
<protein>
    <recommendedName>
        <fullName evidence="4 8">2-(3-amino-3-carboxypropyl)histidine synthase subunit 2</fullName>
    </recommendedName>
</protein>
<evidence type="ECO:0000256" key="3">
    <source>
        <dbReference type="ARBA" id="ARBA00006179"/>
    </source>
</evidence>
<dbReference type="EnsemblProtists" id="PYU1_T004608">
    <property type="protein sequence ID" value="PYU1_T004608"/>
    <property type="gene ID" value="PYU1_G004597"/>
</dbReference>
<proteinExistence type="inferred from homology"/>
<dbReference type="GO" id="GO:0051536">
    <property type="term" value="F:iron-sulfur cluster binding"/>
    <property type="evidence" value="ECO:0007669"/>
    <property type="project" value="UniProtKB-KW"/>
</dbReference>
<dbReference type="STRING" id="431595.K3WI16"/>